<evidence type="ECO:0000256" key="3">
    <source>
        <dbReference type="RuleBase" id="RU362132"/>
    </source>
</evidence>
<dbReference type="GO" id="GO:0005948">
    <property type="term" value="C:acetolactate synthase complex"/>
    <property type="evidence" value="ECO:0007669"/>
    <property type="project" value="TreeGrafter"/>
</dbReference>
<dbReference type="Gene3D" id="3.40.50.970">
    <property type="match status" value="2"/>
</dbReference>
<protein>
    <submittedName>
        <fullName evidence="8">Thiamine pyrophosphate-binding protein</fullName>
    </submittedName>
</protein>
<dbReference type="Gene3D" id="3.40.50.1220">
    <property type="entry name" value="TPP-binding domain"/>
    <property type="match status" value="1"/>
</dbReference>
<accession>A0A6G4WH84</accession>
<dbReference type="SUPFAM" id="SSF52518">
    <property type="entry name" value="Thiamin diphosphate-binding fold (THDP-binding)"/>
    <property type="match status" value="2"/>
</dbReference>
<dbReference type="InterPro" id="IPR012001">
    <property type="entry name" value="Thiamin_PyroP_enz_TPP-bd_dom"/>
</dbReference>
<dbReference type="GO" id="GO:0030976">
    <property type="term" value="F:thiamine pyrophosphate binding"/>
    <property type="evidence" value="ECO:0007669"/>
    <property type="project" value="InterPro"/>
</dbReference>
<organism evidence="8 9">
    <name type="scientific">Allomesorhizobium camelthorni</name>
    <dbReference type="NCBI Taxonomy" id="475069"/>
    <lineage>
        <taxon>Bacteria</taxon>
        <taxon>Pseudomonadati</taxon>
        <taxon>Pseudomonadota</taxon>
        <taxon>Alphaproteobacteria</taxon>
        <taxon>Hyphomicrobiales</taxon>
        <taxon>Phyllobacteriaceae</taxon>
        <taxon>Allomesorhizobium</taxon>
    </lineage>
</organism>
<evidence type="ECO:0000313" key="9">
    <source>
        <dbReference type="Proteomes" id="UP001642900"/>
    </source>
</evidence>
<dbReference type="Pfam" id="PF02775">
    <property type="entry name" value="TPP_enzyme_C"/>
    <property type="match status" value="1"/>
</dbReference>
<feature type="domain" description="Thiamine pyrophosphate enzyme TPP-binding" evidence="6">
    <location>
        <begin position="424"/>
        <end position="575"/>
    </location>
</feature>
<reference evidence="8 9" key="1">
    <citation type="submission" date="2020-02" db="EMBL/GenBank/DDBJ databases">
        <title>Genome sequence of strain CCNWXJ40-4.</title>
        <authorList>
            <person name="Gao J."/>
            <person name="Sun J."/>
        </authorList>
    </citation>
    <scope>NUCLEOTIDE SEQUENCE [LARGE SCALE GENOMIC DNA]</scope>
    <source>
        <strain evidence="8 9">CCNWXJ 40-4</strain>
    </source>
</reference>
<dbReference type="InterPro" id="IPR011766">
    <property type="entry name" value="TPP_enzyme_TPP-bd"/>
</dbReference>
<comment type="similarity">
    <text evidence="1 3">Belongs to the TPP enzyme family.</text>
</comment>
<evidence type="ECO:0000256" key="1">
    <source>
        <dbReference type="ARBA" id="ARBA00007812"/>
    </source>
</evidence>
<dbReference type="SUPFAM" id="SSF52467">
    <property type="entry name" value="DHS-like NAD/FAD-binding domain"/>
    <property type="match status" value="1"/>
</dbReference>
<evidence type="ECO:0000256" key="2">
    <source>
        <dbReference type="ARBA" id="ARBA00023052"/>
    </source>
</evidence>
<dbReference type="EMBL" id="JAAKZF010000036">
    <property type="protein sequence ID" value="NGO53728.1"/>
    <property type="molecule type" value="Genomic_DNA"/>
</dbReference>
<dbReference type="InterPro" id="IPR029035">
    <property type="entry name" value="DHS-like_NAD/FAD-binding_dom"/>
</dbReference>
<dbReference type="GO" id="GO:0009097">
    <property type="term" value="P:isoleucine biosynthetic process"/>
    <property type="evidence" value="ECO:0007669"/>
    <property type="project" value="TreeGrafter"/>
</dbReference>
<dbReference type="InterPro" id="IPR029061">
    <property type="entry name" value="THDP-binding"/>
</dbReference>
<dbReference type="Pfam" id="PF02776">
    <property type="entry name" value="TPP_enzyme_N"/>
    <property type="match status" value="1"/>
</dbReference>
<feature type="region of interest" description="Disordered" evidence="4">
    <location>
        <begin position="372"/>
        <end position="392"/>
    </location>
</feature>
<comment type="caution">
    <text evidence="8">The sequence shown here is derived from an EMBL/GenBank/DDBJ whole genome shotgun (WGS) entry which is preliminary data.</text>
</comment>
<sequence length="593" mass="63701">MDEWELALSVTTKVASAENAPQWGSDLIADTLRTIGFRYISMTPGASFRGLHDSIVNHLRNTDPQMLTCIHEESAVALAHGYAKVTGEPMAVALHANVGLMHATMAIFNAWCDRVPMVLLGATGPMDATRRRPWVDWIHTGRDMGSLIRGYTKWDDQPCSPSAGVESLLRANQIARTAPCGPTYVCLDAGDQESELTGVPDPVELRRFQPPRPGIPSAEIAEEAARRLLDAKRPVILAGRSLRSQAAWDARVRLAESLNARVVTDLRTGACFPTVHPLNPYRPGIYIGQDAIDDIGRADVALSLDWIDLAGTLRQSGATSAHVIHFSPDQYGHNGWSFDHLGVPEVDLFSLTTSDNAVSVLNEAVQSLGMASRSEWRAEEAPPSSPPTGEDIPLSIRQFATTTSSTLEEFRPTYIRLPIGWPGECCSFEGPLDFLGYDGGGGIGSGPGMAVGAALGLRGTDRLPVAIIGDGDFLMGATAIWTAVRYRIPLLVIVANNASFFNDEDHQEKVAIERGRPVENRSIGISLDGPVCDLAAIARAQGAEASGPIESASQLEGEVRKGAVHVRSGGVFVIDARVAPNYGKQVLRGLLKP</sequence>
<feature type="domain" description="Thiamine pyrophosphate enzyme central" evidence="5">
    <location>
        <begin position="222"/>
        <end position="329"/>
    </location>
</feature>
<dbReference type="GO" id="GO:0050660">
    <property type="term" value="F:flavin adenine dinucleotide binding"/>
    <property type="evidence" value="ECO:0007669"/>
    <property type="project" value="TreeGrafter"/>
</dbReference>
<keyword evidence="9" id="KW-1185">Reference proteome</keyword>
<dbReference type="PANTHER" id="PTHR18968:SF13">
    <property type="entry name" value="ACETOLACTATE SYNTHASE CATALYTIC SUBUNIT, MITOCHONDRIAL"/>
    <property type="match status" value="1"/>
</dbReference>
<name>A0A6G4WH84_9HYPH</name>
<dbReference type="GO" id="GO:0003984">
    <property type="term" value="F:acetolactate synthase activity"/>
    <property type="evidence" value="ECO:0007669"/>
    <property type="project" value="TreeGrafter"/>
</dbReference>
<dbReference type="AlphaFoldDB" id="A0A6G4WH84"/>
<dbReference type="PANTHER" id="PTHR18968">
    <property type="entry name" value="THIAMINE PYROPHOSPHATE ENZYMES"/>
    <property type="match status" value="1"/>
</dbReference>
<dbReference type="InterPro" id="IPR012000">
    <property type="entry name" value="Thiamin_PyroP_enz_cen_dom"/>
</dbReference>
<dbReference type="Proteomes" id="UP001642900">
    <property type="component" value="Unassembled WGS sequence"/>
</dbReference>
<dbReference type="CDD" id="cd07035">
    <property type="entry name" value="TPP_PYR_POX_like"/>
    <property type="match status" value="1"/>
</dbReference>
<dbReference type="GO" id="GO:0000287">
    <property type="term" value="F:magnesium ion binding"/>
    <property type="evidence" value="ECO:0007669"/>
    <property type="project" value="InterPro"/>
</dbReference>
<feature type="domain" description="Thiamine pyrophosphate enzyme N-terminal TPP-binding" evidence="7">
    <location>
        <begin position="23"/>
        <end position="129"/>
    </location>
</feature>
<evidence type="ECO:0000256" key="4">
    <source>
        <dbReference type="SAM" id="MobiDB-lite"/>
    </source>
</evidence>
<dbReference type="GO" id="GO:0009099">
    <property type="term" value="P:L-valine biosynthetic process"/>
    <property type="evidence" value="ECO:0007669"/>
    <property type="project" value="TreeGrafter"/>
</dbReference>
<keyword evidence="2 3" id="KW-0786">Thiamine pyrophosphate</keyword>
<gene>
    <name evidence="8" type="ORF">G6N73_21615</name>
</gene>
<evidence type="ECO:0000259" key="6">
    <source>
        <dbReference type="Pfam" id="PF02775"/>
    </source>
</evidence>
<evidence type="ECO:0000259" key="7">
    <source>
        <dbReference type="Pfam" id="PF02776"/>
    </source>
</evidence>
<evidence type="ECO:0000259" key="5">
    <source>
        <dbReference type="Pfam" id="PF00205"/>
    </source>
</evidence>
<proteinExistence type="inferred from homology"/>
<dbReference type="Pfam" id="PF00205">
    <property type="entry name" value="TPP_enzyme_M"/>
    <property type="match status" value="1"/>
</dbReference>
<dbReference type="InterPro" id="IPR045229">
    <property type="entry name" value="TPP_enz"/>
</dbReference>
<evidence type="ECO:0000313" key="8">
    <source>
        <dbReference type="EMBL" id="NGO53728.1"/>
    </source>
</evidence>